<evidence type="ECO:0000313" key="1">
    <source>
        <dbReference type="EMBL" id="ORX75108.1"/>
    </source>
</evidence>
<proteinExistence type="predicted"/>
<dbReference type="EMBL" id="MCFG01000378">
    <property type="protein sequence ID" value="ORX75108.1"/>
    <property type="molecule type" value="Genomic_DNA"/>
</dbReference>
<keyword evidence="2" id="KW-1185">Reference proteome</keyword>
<evidence type="ECO:0008006" key="3">
    <source>
        <dbReference type="Google" id="ProtNLM"/>
    </source>
</evidence>
<sequence length="54" mass="6300">TLKIVPGDLSKSTEEKIEIYYGVFDEACKEVLNNIYLNSYSNYVHQKSKEQQNK</sequence>
<gene>
    <name evidence="1" type="ORF">BCR32DRAFT_285497</name>
</gene>
<protein>
    <recommendedName>
        <fullName evidence="3">RGS domain-containing protein</fullName>
    </recommendedName>
</protein>
<name>A0A1Y1WP92_9FUNG</name>
<organism evidence="1 2">
    <name type="scientific">Anaeromyces robustus</name>
    <dbReference type="NCBI Taxonomy" id="1754192"/>
    <lineage>
        <taxon>Eukaryota</taxon>
        <taxon>Fungi</taxon>
        <taxon>Fungi incertae sedis</taxon>
        <taxon>Chytridiomycota</taxon>
        <taxon>Chytridiomycota incertae sedis</taxon>
        <taxon>Neocallimastigomycetes</taxon>
        <taxon>Neocallimastigales</taxon>
        <taxon>Neocallimastigaceae</taxon>
        <taxon>Anaeromyces</taxon>
    </lineage>
</organism>
<dbReference type="AlphaFoldDB" id="A0A1Y1WP92"/>
<accession>A0A1Y1WP92</accession>
<comment type="caution">
    <text evidence="1">The sequence shown here is derived from an EMBL/GenBank/DDBJ whole genome shotgun (WGS) entry which is preliminary data.</text>
</comment>
<reference evidence="1 2" key="1">
    <citation type="submission" date="2016-08" db="EMBL/GenBank/DDBJ databases">
        <title>A Parts List for Fungal Cellulosomes Revealed by Comparative Genomics.</title>
        <authorList>
            <consortium name="DOE Joint Genome Institute"/>
            <person name="Haitjema C.H."/>
            <person name="Gilmore S.P."/>
            <person name="Henske J.K."/>
            <person name="Solomon K.V."/>
            <person name="De Groot R."/>
            <person name="Kuo A."/>
            <person name="Mondo S.J."/>
            <person name="Salamov A.A."/>
            <person name="Labutti K."/>
            <person name="Zhao Z."/>
            <person name="Chiniquy J."/>
            <person name="Barry K."/>
            <person name="Brewer H.M."/>
            <person name="Purvine S.O."/>
            <person name="Wright A.T."/>
            <person name="Boxma B."/>
            <person name="Van Alen T."/>
            <person name="Hackstein J.H."/>
            <person name="Baker S.E."/>
            <person name="Grigoriev I.V."/>
            <person name="O'Malley M.A."/>
        </authorList>
    </citation>
    <scope>NUCLEOTIDE SEQUENCE [LARGE SCALE GENOMIC DNA]</scope>
    <source>
        <strain evidence="1 2">S4</strain>
    </source>
</reference>
<feature type="non-terminal residue" evidence="1">
    <location>
        <position position="1"/>
    </location>
</feature>
<reference evidence="1 2" key="2">
    <citation type="submission" date="2016-08" db="EMBL/GenBank/DDBJ databases">
        <title>Pervasive Adenine N6-methylation of Active Genes in Fungi.</title>
        <authorList>
            <consortium name="DOE Joint Genome Institute"/>
            <person name="Mondo S.J."/>
            <person name="Dannebaum R.O."/>
            <person name="Kuo R.C."/>
            <person name="Labutti K."/>
            <person name="Haridas S."/>
            <person name="Kuo A."/>
            <person name="Salamov A."/>
            <person name="Ahrendt S.R."/>
            <person name="Lipzen A."/>
            <person name="Sullivan W."/>
            <person name="Andreopoulos W.B."/>
            <person name="Clum A."/>
            <person name="Lindquist E."/>
            <person name="Daum C."/>
            <person name="Ramamoorthy G.K."/>
            <person name="Gryganskyi A."/>
            <person name="Culley D."/>
            <person name="Magnuson J.K."/>
            <person name="James T.Y."/>
            <person name="O'Malley M.A."/>
            <person name="Stajich J.E."/>
            <person name="Spatafora J.W."/>
            <person name="Visel A."/>
            <person name="Grigoriev I.V."/>
        </authorList>
    </citation>
    <scope>NUCLEOTIDE SEQUENCE [LARGE SCALE GENOMIC DNA]</scope>
    <source>
        <strain evidence="1 2">S4</strain>
    </source>
</reference>
<evidence type="ECO:0000313" key="2">
    <source>
        <dbReference type="Proteomes" id="UP000193944"/>
    </source>
</evidence>
<dbReference type="Proteomes" id="UP000193944">
    <property type="component" value="Unassembled WGS sequence"/>
</dbReference>